<sequence>MMDNRGVTLIELLIGLALTLVVMTAAYQVTISTTQANALLSVRTQLQSEALITNQLLLSRLREVCRVFPAGTAVTLPGSVAGVKRGASSTWRVETDPFVAFITPDESGSGTMFYAYYLLSRADYSAQLTGQQRILTGDPASGTQVLMEYRAPAPADACTPAPFSVPTGSALMVAEYVRSPTAAEPLFTVEDDQAVVYAFRFERPFARGMQVIPSLSSPAMGAPVVGRNVQY</sequence>
<evidence type="ECO:0000256" key="1">
    <source>
        <dbReference type="ARBA" id="ARBA00004442"/>
    </source>
</evidence>
<evidence type="ECO:0000313" key="3">
    <source>
        <dbReference type="EMBL" id="OWL94694.1"/>
    </source>
</evidence>
<name>A0A246BHG9_9DEIO</name>
<dbReference type="GO" id="GO:0009279">
    <property type="term" value="C:cell outer membrane"/>
    <property type="evidence" value="ECO:0007669"/>
    <property type="project" value="UniProtKB-SubCell"/>
</dbReference>
<evidence type="ECO:0000313" key="4">
    <source>
        <dbReference type="Proteomes" id="UP000197208"/>
    </source>
</evidence>
<comment type="subcellular location">
    <subcellularLocation>
        <location evidence="1">Cell outer membrane</location>
    </subcellularLocation>
</comment>
<dbReference type="EMBL" id="NHMK01000022">
    <property type="protein sequence ID" value="OWL94694.1"/>
    <property type="molecule type" value="Genomic_DNA"/>
</dbReference>
<dbReference type="Pfam" id="PF07963">
    <property type="entry name" value="N_methyl"/>
    <property type="match status" value="1"/>
</dbReference>
<organism evidence="3 4">
    <name type="scientific">Deinococcus indicus</name>
    <dbReference type="NCBI Taxonomy" id="223556"/>
    <lineage>
        <taxon>Bacteria</taxon>
        <taxon>Thermotogati</taxon>
        <taxon>Deinococcota</taxon>
        <taxon>Deinococci</taxon>
        <taxon>Deinococcales</taxon>
        <taxon>Deinococcaceae</taxon>
        <taxon>Deinococcus</taxon>
    </lineage>
</organism>
<dbReference type="AlphaFoldDB" id="A0A246BHG9"/>
<dbReference type="Proteomes" id="UP000197208">
    <property type="component" value="Unassembled WGS sequence"/>
</dbReference>
<dbReference type="PROSITE" id="PS00409">
    <property type="entry name" value="PROKAR_NTER_METHYL"/>
    <property type="match status" value="1"/>
</dbReference>
<protein>
    <recommendedName>
        <fullName evidence="5">Prepilin-type cleavage/methylation domain-containing protein</fullName>
    </recommendedName>
</protein>
<comment type="caution">
    <text evidence="3">The sequence shown here is derived from an EMBL/GenBank/DDBJ whole genome shotgun (WGS) entry which is preliminary data.</text>
</comment>
<accession>A0A246BHG9</accession>
<keyword evidence="4" id="KW-1185">Reference proteome</keyword>
<evidence type="ECO:0000256" key="2">
    <source>
        <dbReference type="ARBA" id="ARBA00023237"/>
    </source>
</evidence>
<keyword evidence="2" id="KW-0472">Membrane</keyword>
<reference evidence="3 4" key="1">
    <citation type="submission" date="2017-05" db="EMBL/GenBank/DDBJ databases">
        <title>De novo genome assembly of Deniococcus indicus strain DR1.</title>
        <authorList>
            <person name="Chauhan D."/>
            <person name="Yennamalli R.M."/>
            <person name="Priyadarshini R."/>
        </authorList>
    </citation>
    <scope>NUCLEOTIDE SEQUENCE [LARGE SCALE GENOMIC DNA]</scope>
    <source>
        <strain evidence="3 4">DR1</strain>
    </source>
</reference>
<evidence type="ECO:0008006" key="5">
    <source>
        <dbReference type="Google" id="ProtNLM"/>
    </source>
</evidence>
<keyword evidence="2" id="KW-0998">Cell outer membrane</keyword>
<proteinExistence type="predicted"/>
<gene>
    <name evidence="3" type="ORF">CBQ26_14335</name>
</gene>
<dbReference type="NCBIfam" id="TIGR02532">
    <property type="entry name" value="IV_pilin_GFxxxE"/>
    <property type="match status" value="1"/>
</dbReference>
<dbReference type="InterPro" id="IPR012902">
    <property type="entry name" value="N_methyl_site"/>
</dbReference>